<dbReference type="OrthoDB" id="3506780at2759"/>
<name>A0A6A6UMF8_9PEZI</name>
<reference evidence="1" key="1">
    <citation type="journal article" date="2020" name="Stud. Mycol.">
        <title>101 Dothideomycetes genomes: a test case for predicting lifestyles and emergence of pathogens.</title>
        <authorList>
            <person name="Haridas S."/>
            <person name="Albert R."/>
            <person name="Binder M."/>
            <person name="Bloem J."/>
            <person name="Labutti K."/>
            <person name="Salamov A."/>
            <person name="Andreopoulos B."/>
            <person name="Baker S."/>
            <person name="Barry K."/>
            <person name="Bills G."/>
            <person name="Bluhm B."/>
            <person name="Cannon C."/>
            <person name="Castanera R."/>
            <person name="Culley D."/>
            <person name="Daum C."/>
            <person name="Ezra D."/>
            <person name="Gonzalez J."/>
            <person name="Henrissat B."/>
            <person name="Kuo A."/>
            <person name="Liang C."/>
            <person name="Lipzen A."/>
            <person name="Lutzoni F."/>
            <person name="Magnuson J."/>
            <person name="Mondo S."/>
            <person name="Nolan M."/>
            <person name="Ohm R."/>
            <person name="Pangilinan J."/>
            <person name="Park H.-J."/>
            <person name="Ramirez L."/>
            <person name="Alfaro M."/>
            <person name="Sun H."/>
            <person name="Tritt A."/>
            <person name="Yoshinaga Y."/>
            <person name="Zwiers L.-H."/>
            <person name="Turgeon B."/>
            <person name="Goodwin S."/>
            <person name="Spatafora J."/>
            <person name="Crous P."/>
            <person name="Grigoriev I."/>
        </authorList>
    </citation>
    <scope>NUCLEOTIDE SEQUENCE</scope>
    <source>
        <strain evidence="1">CBS 115976</strain>
    </source>
</reference>
<evidence type="ECO:0008006" key="3">
    <source>
        <dbReference type="Google" id="ProtNLM"/>
    </source>
</evidence>
<dbReference type="EMBL" id="MU004232">
    <property type="protein sequence ID" value="KAF2672094.1"/>
    <property type="molecule type" value="Genomic_DNA"/>
</dbReference>
<dbReference type="Gene3D" id="3.40.50.1820">
    <property type="entry name" value="alpha/beta hydrolase"/>
    <property type="match status" value="1"/>
</dbReference>
<dbReference type="PANTHER" id="PTHR33428">
    <property type="entry name" value="CHLOROPHYLLASE-2, CHLOROPLASTIC"/>
    <property type="match status" value="1"/>
</dbReference>
<dbReference type="InterPro" id="IPR029058">
    <property type="entry name" value="AB_hydrolase_fold"/>
</dbReference>
<organism evidence="1 2">
    <name type="scientific">Microthyrium microscopicum</name>
    <dbReference type="NCBI Taxonomy" id="703497"/>
    <lineage>
        <taxon>Eukaryota</taxon>
        <taxon>Fungi</taxon>
        <taxon>Dikarya</taxon>
        <taxon>Ascomycota</taxon>
        <taxon>Pezizomycotina</taxon>
        <taxon>Dothideomycetes</taxon>
        <taxon>Dothideomycetes incertae sedis</taxon>
        <taxon>Microthyriales</taxon>
        <taxon>Microthyriaceae</taxon>
        <taxon>Microthyrium</taxon>
    </lineage>
</organism>
<dbReference type="Proteomes" id="UP000799302">
    <property type="component" value="Unassembled WGS sequence"/>
</dbReference>
<evidence type="ECO:0000313" key="2">
    <source>
        <dbReference type="Proteomes" id="UP000799302"/>
    </source>
</evidence>
<dbReference type="Pfam" id="PF07224">
    <property type="entry name" value="Chlorophyllase"/>
    <property type="match status" value="1"/>
</dbReference>
<sequence length="212" mass="22711">MPVIVWGNGFCMAAGTMFTNFLNEIASHGFFIVANGPSSGNQLGGQTTYNDLIKSIDWLEKTGAAKYNLDMSKMAVSGQSCGGLEAYQASVKDSRIKLTALFNSGNLGIGNVDVTKLKSPVAYFLGGAKDIAQKNGDSDYLKLQVPALKTTIDIGHIGTYYQKYGGKMGKAAVSFFKWQQMGDTQEKAKWCGTGATEFSKLGFTTVSKNGMC</sequence>
<dbReference type="PANTHER" id="PTHR33428:SF14">
    <property type="entry name" value="CARBOXYLESTERASE TYPE B DOMAIN-CONTAINING PROTEIN"/>
    <property type="match status" value="1"/>
</dbReference>
<dbReference type="InterPro" id="IPR017395">
    <property type="entry name" value="Chlorophyllase-like"/>
</dbReference>
<gene>
    <name evidence="1" type="ORF">BT63DRAFT_422598</name>
</gene>
<dbReference type="AlphaFoldDB" id="A0A6A6UMF8"/>
<feature type="non-terminal residue" evidence="1">
    <location>
        <position position="1"/>
    </location>
</feature>
<evidence type="ECO:0000313" key="1">
    <source>
        <dbReference type="EMBL" id="KAF2672094.1"/>
    </source>
</evidence>
<proteinExistence type="predicted"/>
<protein>
    <recommendedName>
        <fullName evidence="3">Alpha/beta-hydrolase</fullName>
    </recommendedName>
</protein>
<keyword evidence="2" id="KW-1185">Reference proteome</keyword>
<accession>A0A6A6UMF8</accession>
<dbReference type="SUPFAM" id="SSF53474">
    <property type="entry name" value="alpha/beta-Hydrolases"/>
    <property type="match status" value="1"/>
</dbReference>